<dbReference type="SUPFAM" id="SSF56672">
    <property type="entry name" value="DNA/RNA polymerases"/>
    <property type="match status" value="1"/>
</dbReference>
<sequence>MTDQVYNDAKARILRCITKLKAFVQASIEYNNERGSAGKRAKIAKMITELTPIRNTVEDDVQKMESAGLYAITDTSESQALISSFDSLYYELAAFADVHKFTMSPVMDTALASFSNQTNSLHFLWQSFDDLFTSILSHTPDLPDVERFEYLKMSLTGEALTLVSHLSLTATNYTSAWKILRARYGNKRDLARVHLDSLLATHIVKSNDATSIQQQINTILEHTAALDNLDFVTRQWSPLLVHVFEKHLDYELRARWELVVGDNYYPQVSEFVDFLRSHLRSADIYSSSVSVNRPDDVSKPQRSFKQQSFKPRLSGSSTVLAATTNKVSEKSCPLCHSPHSIRSCTLFTEQSPTERFLIAKTHRLCINCLGSGHSSMNCNSKYKCQTCQKAHHSLLHFNSTASPSNTPSTTTPEHLSSVGSHVATTSCLVRGLPQKIVLLSTAIVEVYAADGRRHALRALLDSGSQASFITERAVCALMLRRFHSSVSVTTFASSASTVVRGKCNIKIAPSGQQSPSFCLDVSIVPQITGSTPQTPITPGHWAHMSNLSLADPSYNIPGPIDLLFGADLFPSVLLEGTKKGQSGEPLALNTVFGWVLMGPTEFYDGSSVTTLCLNVSDPIDSLIKKFWELEELPTTCHLSPADIAAEEIYNSTTTRLSSGRFVVTLPFLKPRPLLGDSKTLALQRFKALECRLTRNKDLQAQYAEFMHDYLTAGHMELIPLSELENPYHYYIPHHCVLKPDSLTTKLRVVFNASAKTSAGISLNESMHTGPKLQPDIQVVLLRSRLWKYLFTADIKQMYRQILIRPSDRDYLRILWRFSSQSQIDAYRLCTVTYGTSAAPYQALRTVRELAT</sequence>
<dbReference type="AlphaFoldDB" id="A0A6G0VT43"/>
<gene>
    <name evidence="2" type="ORF">FWK35_00036143</name>
</gene>
<dbReference type="PANTHER" id="PTHR47331">
    <property type="entry name" value="PHD-TYPE DOMAIN-CONTAINING PROTEIN"/>
    <property type="match status" value="1"/>
</dbReference>
<evidence type="ECO:0000313" key="3">
    <source>
        <dbReference type="Proteomes" id="UP000478052"/>
    </source>
</evidence>
<proteinExistence type="predicted"/>
<feature type="domain" description="DUF1758" evidence="1">
    <location>
        <begin position="449"/>
        <end position="586"/>
    </location>
</feature>
<dbReference type="InterPro" id="IPR008737">
    <property type="entry name" value="DUF1758"/>
</dbReference>
<organism evidence="2 3">
    <name type="scientific">Aphis craccivora</name>
    <name type="common">Cowpea aphid</name>
    <dbReference type="NCBI Taxonomy" id="307492"/>
    <lineage>
        <taxon>Eukaryota</taxon>
        <taxon>Metazoa</taxon>
        <taxon>Ecdysozoa</taxon>
        <taxon>Arthropoda</taxon>
        <taxon>Hexapoda</taxon>
        <taxon>Insecta</taxon>
        <taxon>Pterygota</taxon>
        <taxon>Neoptera</taxon>
        <taxon>Paraneoptera</taxon>
        <taxon>Hemiptera</taxon>
        <taxon>Sternorrhyncha</taxon>
        <taxon>Aphidomorpha</taxon>
        <taxon>Aphidoidea</taxon>
        <taxon>Aphididae</taxon>
        <taxon>Aphidini</taxon>
        <taxon>Aphis</taxon>
        <taxon>Aphis</taxon>
    </lineage>
</organism>
<name>A0A6G0VT43_APHCR</name>
<dbReference type="GO" id="GO:0071897">
    <property type="term" value="P:DNA biosynthetic process"/>
    <property type="evidence" value="ECO:0007669"/>
    <property type="project" value="UniProtKB-ARBA"/>
</dbReference>
<dbReference type="OrthoDB" id="6613814at2759"/>
<dbReference type="Pfam" id="PF03564">
    <property type="entry name" value="DUF1759"/>
    <property type="match status" value="1"/>
</dbReference>
<reference evidence="2 3" key="1">
    <citation type="submission" date="2019-08" db="EMBL/GenBank/DDBJ databases">
        <title>Whole genome of Aphis craccivora.</title>
        <authorList>
            <person name="Voronova N.V."/>
            <person name="Shulinski R.S."/>
            <person name="Bandarenka Y.V."/>
            <person name="Zhorov D.G."/>
            <person name="Warner D."/>
        </authorList>
    </citation>
    <scope>NUCLEOTIDE SEQUENCE [LARGE SCALE GENOMIC DNA]</scope>
    <source>
        <strain evidence="2">180601</strain>
        <tissue evidence="2">Whole Body</tissue>
    </source>
</reference>
<evidence type="ECO:0000313" key="2">
    <source>
        <dbReference type="EMBL" id="KAF0708197.1"/>
    </source>
</evidence>
<dbReference type="Proteomes" id="UP000478052">
    <property type="component" value="Unassembled WGS sequence"/>
</dbReference>
<protein>
    <submittedName>
        <fullName evidence="2">Integrase catalytic domain-containing protein</fullName>
    </submittedName>
</protein>
<dbReference type="EMBL" id="VUJU01012253">
    <property type="protein sequence ID" value="KAF0708197.1"/>
    <property type="molecule type" value="Genomic_DNA"/>
</dbReference>
<evidence type="ECO:0000259" key="1">
    <source>
        <dbReference type="Pfam" id="PF05585"/>
    </source>
</evidence>
<feature type="non-terminal residue" evidence="2">
    <location>
        <position position="851"/>
    </location>
</feature>
<dbReference type="Pfam" id="PF05585">
    <property type="entry name" value="DUF1758"/>
    <property type="match status" value="1"/>
</dbReference>
<dbReference type="InterPro" id="IPR043502">
    <property type="entry name" value="DNA/RNA_pol_sf"/>
</dbReference>
<accession>A0A6G0VT43</accession>
<comment type="caution">
    <text evidence="2">The sequence shown here is derived from an EMBL/GenBank/DDBJ whole genome shotgun (WGS) entry which is preliminary data.</text>
</comment>
<keyword evidence="3" id="KW-1185">Reference proteome</keyword>
<dbReference type="InterPro" id="IPR005312">
    <property type="entry name" value="DUF1759"/>
</dbReference>
<dbReference type="PANTHER" id="PTHR47331:SF5">
    <property type="entry name" value="RIBONUCLEASE H"/>
    <property type="match status" value="1"/>
</dbReference>